<dbReference type="STRING" id="93218.XM39_20890"/>
<evidence type="ECO:0000256" key="5">
    <source>
        <dbReference type="SAM" id="Phobius"/>
    </source>
</evidence>
<feature type="transmembrane region" description="Helical" evidence="5">
    <location>
        <begin position="389"/>
        <end position="411"/>
    </location>
</feature>
<evidence type="ECO:0000256" key="3">
    <source>
        <dbReference type="ARBA" id="ARBA00022989"/>
    </source>
</evidence>
<evidence type="ECO:0000256" key="1">
    <source>
        <dbReference type="ARBA" id="ARBA00004141"/>
    </source>
</evidence>
<dbReference type="GeneID" id="47014907"/>
<evidence type="ECO:0000256" key="4">
    <source>
        <dbReference type="ARBA" id="ARBA00023136"/>
    </source>
</evidence>
<feature type="transmembrane region" description="Helical" evidence="5">
    <location>
        <begin position="327"/>
        <end position="352"/>
    </location>
</feature>
<dbReference type="Gene3D" id="1.20.1250.20">
    <property type="entry name" value="MFS general substrate transporter like domains"/>
    <property type="match status" value="2"/>
</dbReference>
<dbReference type="PANTHER" id="PTHR23508:SF10">
    <property type="entry name" value="CARBOXYLIC ACID TRANSPORTER PROTEIN HOMOLOG"/>
    <property type="match status" value="1"/>
</dbReference>
<dbReference type="SUPFAM" id="SSF103473">
    <property type="entry name" value="MFS general substrate transporter"/>
    <property type="match status" value="1"/>
</dbReference>
<evidence type="ECO:0000313" key="7">
    <source>
        <dbReference type="EMBL" id="VVG73737.1"/>
    </source>
</evidence>
<dbReference type="AlphaFoldDB" id="A0A0B5FIX2"/>
<comment type="subcellular location">
    <subcellularLocation>
        <location evidence="1">Membrane</location>
        <topology evidence="1">Multi-pass membrane protein</topology>
    </subcellularLocation>
</comment>
<dbReference type="Proteomes" id="UP000364291">
    <property type="component" value="Unassembled WGS sequence"/>
</dbReference>
<dbReference type="OrthoDB" id="183263at2"/>
<feature type="transmembrane region" description="Helical" evidence="5">
    <location>
        <begin position="120"/>
        <end position="141"/>
    </location>
</feature>
<feature type="transmembrane region" description="Helical" evidence="5">
    <location>
        <begin position="67"/>
        <end position="87"/>
    </location>
</feature>
<proteinExistence type="predicted"/>
<dbReference type="PROSITE" id="PS00217">
    <property type="entry name" value="SUGAR_TRANSPORT_2"/>
    <property type="match status" value="1"/>
</dbReference>
<dbReference type="GO" id="GO:0046943">
    <property type="term" value="F:carboxylic acid transmembrane transporter activity"/>
    <property type="evidence" value="ECO:0007669"/>
    <property type="project" value="TreeGrafter"/>
</dbReference>
<feature type="transmembrane region" description="Helical" evidence="5">
    <location>
        <begin position="96"/>
        <end position="114"/>
    </location>
</feature>
<keyword evidence="3 5" id="KW-1133">Transmembrane helix</keyword>
<dbReference type="InterPro" id="IPR020846">
    <property type="entry name" value="MFS_dom"/>
</dbReference>
<keyword evidence="2 5" id="KW-0812">Transmembrane</keyword>
<accession>A0A0B5FIX2</accession>
<dbReference type="InterPro" id="IPR011701">
    <property type="entry name" value="MFS"/>
</dbReference>
<feature type="transmembrane region" description="Helical" evidence="5">
    <location>
        <begin position="304"/>
        <end position="321"/>
    </location>
</feature>
<evidence type="ECO:0000313" key="8">
    <source>
        <dbReference type="Proteomes" id="UP000364291"/>
    </source>
</evidence>
<feature type="transmembrane region" description="Helical" evidence="5">
    <location>
        <begin position="34"/>
        <end position="55"/>
    </location>
</feature>
<keyword evidence="4 5" id="KW-0472">Membrane</keyword>
<name>A0A0B5FIX2_9BURK</name>
<protein>
    <submittedName>
        <fullName evidence="7">MFS transporter</fullName>
    </submittedName>
</protein>
<feature type="domain" description="Major facilitator superfamily (MFS) profile" evidence="6">
    <location>
        <begin position="29"/>
        <end position="415"/>
    </location>
</feature>
<feature type="transmembrane region" description="Helical" evidence="5">
    <location>
        <begin position="181"/>
        <end position="198"/>
    </location>
</feature>
<dbReference type="RefSeq" id="WP_042116042.1">
    <property type="nucleotide sequence ID" value="NZ_CABPSX010000012.1"/>
</dbReference>
<feature type="transmembrane region" description="Helical" evidence="5">
    <location>
        <begin position="275"/>
        <end position="295"/>
    </location>
</feature>
<dbReference type="KEGG" id="papi:SG18_20705"/>
<dbReference type="InterPro" id="IPR005829">
    <property type="entry name" value="Sugar_transporter_CS"/>
</dbReference>
<feature type="transmembrane region" description="Helical" evidence="5">
    <location>
        <begin position="233"/>
        <end position="255"/>
    </location>
</feature>
<dbReference type="EMBL" id="CABPSX010000012">
    <property type="protein sequence ID" value="VVG73737.1"/>
    <property type="molecule type" value="Genomic_DNA"/>
</dbReference>
<dbReference type="GO" id="GO:0005886">
    <property type="term" value="C:plasma membrane"/>
    <property type="evidence" value="ECO:0007669"/>
    <property type="project" value="TreeGrafter"/>
</dbReference>
<reference evidence="7 8" key="1">
    <citation type="submission" date="2019-08" db="EMBL/GenBank/DDBJ databases">
        <authorList>
            <person name="Peeters C."/>
        </authorList>
    </citation>
    <scope>NUCLEOTIDE SEQUENCE [LARGE SCALE GENOMIC DNA]</scope>
    <source>
        <strain evidence="7 8">LMG 18089</strain>
    </source>
</reference>
<dbReference type="PANTHER" id="PTHR23508">
    <property type="entry name" value="CARBOXYLIC ACID TRANSPORTER PROTEIN HOMOLOG"/>
    <property type="match status" value="1"/>
</dbReference>
<dbReference type="PROSITE" id="PS50850">
    <property type="entry name" value="MFS"/>
    <property type="match status" value="1"/>
</dbReference>
<sequence length="420" mass="45282">MDTGSTALSAAGAARRPWYRGASPAQWRAFGSAYIGWMLDIMDLMLFAMVIRYISVDLHFDKGVAGMIASLTLLATAFGGLFFGFLADRIGRTRSMILSILCYSIGTALCGFADSVTQLLVFRFLLGLGIGGEWSAGAALITETWPAEHRAKVMAWVQSAFAVGYAVAAIVAAVILPHFGWRWVFAFGLLPTVLAFWVRRHVEEPAIWREQRVRLTLGETLAMLFGPYARSTTVGLAFTAAAMCGYWGLFTWIPAYLATPVDQGGPGFDLLRSTTWIVIMQIGAAAGFVCFGYIADRIGCRKSFLLFFIISAVTVPLYVAIREPMLLLVFGPVVAFFGTGFYSGFAPTFAEMFPTQVRATAQGFIYNTGRAASALAPAAVGLLSRGENVSAALGATAGFFLLAAIIVYFFLPESHGKALA</sequence>
<dbReference type="Pfam" id="PF07690">
    <property type="entry name" value="MFS_1"/>
    <property type="match status" value="2"/>
</dbReference>
<organism evidence="7 8">
    <name type="scientific">Pandoraea apista</name>
    <dbReference type="NCBI Taxonomy" id="93218"/>
    <lineage>
        <taxon>Bacteria</taxon>
        <taxon>Pseudomonadati</taxon>
        <taxon>Pseudomonadota</taxon>
        <taxon>Betaproteobacteria</taxon>
        <taxon>Burkholderiales</taxon>
        <taxon>Burkholderiaceae</taxon>
        <taxon>Pandoraea</taxon>
    </lineage>
</organism>
<evidence type="ECO:0000259" key="6">
    <source>
        <dbReference type="PROSITE" id="PS50850"/>
    </source>
</evidence>
<evidence type="ECO:0000256" key="2">
    <source>
        <dbReference type="ARBA" id="ARBA00022692"/>
    </source>
</evidence>
<gene>
    <name evidence="7" type="ORF">PAP18089_04746</name>
</gene>
<feature type="transmembrane region" description="Helical" evidence="5">
    <location>
        <begin position="153"/>
        <end position="175"/>
    </location>
</feature>
<dbReference type="InterPro" id="IPR036259">
    <property type="entry name" value="MFS_trans_sf"/>
</dbReference>